<dbReference type="PANTHER" id="PTHR33993:SF2">
    <property type="entry name" value="VOC DOMAIN-CONTAINING PROTEIN"/>
    <property type="match status" value="1"/>
</dbReference>
<dbReference type="Pfam" id="PF22677">
    <property type="entry name" value="Ble-like_N"/>
    <property type="match status" value="1"/>
</dbReference>
<evidence type="ECO:0000259" key="1">
    <source>
        <dbReference type="Pfam" id="PF22677"/>
    </source>
</evidence>
<dbReference type="CDD" id="cd07247">
    <property type="entry name" value="SgaA_N_like"/>
    <property type="match status" value="1"/>
</dbReference>
<evidence type="ECO:0000313" key="2">
    <source>
        <dbReference type="EMBL" id="MBK9716657.1"/>
    </source>
</evidence>
<sequence>MTNAINWFEIPVTDFARAKKFYGTLYGAEISEMPHPLFKYGMLPADMQNGGIGGGIVQGDGYVPSAEGVLIYLNGGEDLNGPLSKVEQAGGKILLPKTSIGGNGFMAIFLDTEGNKIALHSMK</sequence>
<proteinExistence type="predicted"/>
<dbReference type="InterPro" id="IPR053863">
    <property type="entry name" value="Glyoxy/Ble-like_N"/>
</dbReference>
<dbReference type="Proteomes" id="UP000808349">
    <property type="component" value="Unassembled WGS sequence"/>
</dbReference>
<protein>
    <submittedName>
        <fullName evidence="2">VOC family protein</fullName>
    </submittedName>
</protein>
<comment type="caution">
    <text evidence="2">The sequence shown here is derived from an EMBL/GenBank/DDBJ whole genome shotgun (WGS) entry which is preliminary data.</text>
</comment>
<dbReference type="Gene3D" id="3.10.180.10">
    <property type="entry name" value="2,3-Dihydroxybiphenyl 1,2-Dioxygenase, domain 1"/>
    <property type="match status" value="1"/>
</dbReference>
<feature type="domain" description="Glyoxalase/Bleomycin resistance-like N-terminal" evidence="1">
    <location>
        <begin position="7"/>
        <end position="36"/>
    </location>
</feature>
<accession>A0A9D7S6A7</accession>
<reference evidence="2 3" key="1">
    <citation type="submission" date="2020-10" db="EMBL/GenBank/DDBJ databases">
        <title>Connecting structure to function with the recovery of over 1000 high-quality activated sludge metagenome-assembled genomes encoding full-length rRNA genes using long-read sequencing.</title>
        <authorList>
            <person name="Singleton C.M."/>
            <person name="Petriglieri F."/>
            <person name="Kristensen J.M."/>
            <person name="Kirkegaard R.H."/>
            <person name="Michaelsen T.Y."/>
            <person name="Andersen M.H."/>
            <person name="Karst S.M."/>
            <person name="Dueholm M.S."/>
            <person name="Nielsen P.H."/>
            <person name="Albertsen M."/>
        </authorList>
    </citation>
    <scope>NUCLEOTIDE SEQUENCE [LARGE SCALE GENOMIC DNA]</scope>
    <source>
        <strain evidence="2">Ribe_18-Q3-R11-54_BAT3C.373</strain>
    </source>
</reference>
<gene>
    <name evidence="2" type="ORF">IPO85_03915</name>
</gene>
<dbReference type="AlphaFoldDB" id="A0A9D7S6A7"/>
<dbReference type="EMBL" id="JADKFW010000004">
    <property type="protein sequence ID" value="MBK9716657.1"/>
    <property type="molecule type" value="Genomic_DNA"/>
</dbReference>
<organism evidence="2 3">
    <name type="scientific">Candidatus Defluviibacterium haderslevense</name>
    <dbReference type="NCBI Taxonomy" id="2981993"/>
    <lineage>
        <taxon>Bacteria</taxon>
        <taxon>Pseudomonadati</taxon>
        <taxon>Bacteroidota</taxon>
        <taxon>Saprospiria</taxon>
        <taxon>Saprospirales</taxon>
        <taxon>Saprospiraceae</taxon>
        <taxon>Candidatus Defluviibacterium</taxon>
    </lineage>
</organism>
<evidence type="ECO:0000313" key="3">
    <source>
        <dbReference type="Proteomes" id="UP000808349"/>
    </source>
</evidence>
<dbReference type="InterPro" id="IPR029068">
    <property type="entry name" value="Glyas_Bleomycin-R_OHBP_Dase"/>
</dbReference>
<dbReference type="SUPFAM" id="SSF54593">
    <property type="entry name" value="Glyoxalase/Bleomycin resistance protein/Dihydroxybiphenyl dioxygenase"/>
    <property type="match status" value="1"/>
</dbReference>
<dbReference type="InterPro" id="IPR052164">
    <property type="entry name" value="Anthracycline_SecMetBiosynth"/>
</dbReference>
<name>A0A9D7S6A7_9BACT</name>
<dbReference type="PANTHER" id="PTHR33993">
    <property type="entry name" value="GLYOXALASE-RELATED"/>
    <property type="match status" value="1"/>
</dbReference>